<dbReference type="Gene3D" id="3.40.630.70">
    <property type="entry name" value="Leucyl/phenylalanyl-tRNA-protein transferase, C-terminal domain"/>
    <property type="match status" value="1"/>
</dbReference>
<gene>
    <name evidence="4" type="ORF">MNBD_ALPHA12-2156</name>
</gene>
<dbReference type="InterPro" id="IPR042203">
    <property type="entry name" value="Leu/Phe-tRNA_Trfase_C"/>
</dbReference>
<proteinExistence type="inferred from homology"/>
<evidence type="ECO:0000256" key="2">
    <source>
        <dbReference type="ARBA" id="ARBA00022679"/>
    </source>
</evidence>
<dbReference type="InterPro" id="IPR004616">
    <property type="entry name" value="Leu/Phe-tRNA_Trfase"/>
</dbReference>
<dbReference type="PANTHER" id="PTHR30098">
    <property type="entry name" value="LEUCYL/PHENYLALANYL-TRNA--PROTEIN TRANSFERASE"/>
    <property type="match status" value="1"/>
</dbReference>
<dbReference type="PANTHER" id="PTHR30098:SF2">
    <property type="entry name" value="LEUCYL_PHENYLALANYL-TRNA--PROTEIN TRANSFERASE"/>
    <property type="match status" value="1"/>
</dbReference>
<dbReference type="SUPFAM" id="SSF55729">
    <property type="entry name" value="Acyl-CoA N-acyltransferases (Nat)"/>
    <property type="match status" value="1"/>
</dbReference>
<reference evidence="4" key="1">
    <citation type="submission" date="2018-06" db="EMBL/GenBank/DDBJ databases">
        <authorList>
            <person name="Zhirakovskaya E."/>
        </authorList>
    </citation>
    <scope>NUCLEOTIDE SEQUENCE</scope>
</reference>
<dbReference type="GO" id="GO:0008914">
    <property type="term" value="F:leucyl-tRNA--protein transferase activity"/>
    <property type="evidence" value="ECO:0007669"/>
    <property type="project" value="UniProtKB-EC"/>
</dbReference>
<dbReference type="HAMAP" id="MF_00688">
    <property type="entry name" value="Leu_Phe_trans"/>
    <property type="match status" value="1"/>
</dbReference>
<dbReference type="AlphaFoldDB" id="A0A3B0T9P1"/>
<dbReference type="InterPro" id="IPR042221">
    <property type="entry name" value="Leu/Phe-tRNA_Trfase_N"/>
</dbReference>
<dbReference type="EC" id="2.3.2.6" evidence="4"/>
<dbReference type="EMBL" id="UOEO01000025">
    <property type="protein sequence ID" value="VAW15165.1"/>
    <property type="molecule type" value="Genomic_DNA"/>
</dbReference>
<name>A0A3B0T9P1_9ZZZZ</name>
<protein>
    <submittedName>
        <fullName evidence="4">Leucyl/phenylalanyl-tRNA--protein transferase</fullName>
        <ecNumber evidence="4">2.3.2.6</ecNumber>
    </submittedName>
</protein>
<dbReference type="GO" id="GO:0005737">
    <property type="term" value="C:cytoplasm"/>
    <property type="evidence" value="ECO:0007669"/>
    <property type="project" value="TreeGrafter"/>
</dbReference>
<evidence type="ECO:0000256" key="1">
    <source>
        <dbReference type="ARBA" id="ARBA00022490"/>
    </source>
</evidence>
<dbReference type="InterPro" id="IPR016181">
    <property type="entry name" value="Acyl_CoA_acyltransferase"/>
</dbReference>
<dbReference type="NCBIfam" id="TIGR00667">
    <property type="entry name" value="aat"/>
    <property type="match status" value="1"/>
</dbReference>
<dbReference type="Pfam" id="PF03588">
    <property type="entry name" value="Leu_Phe_trans"/>
    <property type="match status" value="1"/>
</dbReference>
<organism evidence="4">
    <name type="scientific">hydrothermal vent metagenome</name>
    <dbReference type="NCBI Taxonomy" id="652676"/>
    <lineage>
        <taxon>unclassified sequences</taxon>
        <taxon>metagenomes</taxon>
        <taxon>ecological metagenomes</taxon>
    </lineage>
</organism>
<evidence type="ECO:0000256" key="3">
    <source>
        <dbReference type="ARBA" id="ARBA00023315"/>
    </source>
</evidence>
<keyword evidence="3 4" id="KW-0012">Acyltransferase</keyword>
<sequence>MKKQDPFALELSADLIVRAYKAGIFPMAESETDPEIFWVCPEERGIIVLDEFKISKSLRKILKRQDYTIKIDHDFAAVIDGCAHAGGEREETWINPTIKRLYGELFEQKICHTVEVWQDDKLIGGLYGLAIGAAFFGESMFSRRSNASKIALAHLVRRLDAGGYSLLDTQFISDHLRTLGAREIPRQAYELLLNDALGRKGDFYRSDGGLMSEVCLHETSHKS</sequence>
<dbReference type="GO" id="GO:0030163">
    <property type="term" value="P:protein catabolic process"/>
    <property type="evidence" value="ECO:0007669"/>
    <property type="project" value="InterPro"/>
</dbReference>
<keyword evidence="1" id="KW-0963">Cytoplasm</keyword>
<accession>A0A3B0T9P1</accession>
<evidence type="ECO:0000313" key="4">
    <source>
        <dbReference type="EMBL" id="VAW15165.1"/>
    </source>
</evidence>
<keyword evidence="2 4" id="KW-0808">Transferase</keyword>
<dbReference type="Gene3D" id="3.30.70.3550">
    <property type="entry name" value="Leucyl/phenylalanyl-tRNA-protein transferase, N-terminal domain"/>
    <property type="match status" value="1"/>
</dbReference>